<dbReference type="Gene3D" id="3.40.50.970">
    <property type="match status" value="1"/>
</dbReference>
<evidence type="ECO:0000256" key="2">
    <source>
        <dbReference type="ARBA" id="ARBA00001964"/>
    </source>
</evidence>
<dbReference type="NCBIfam" id="TIGR00239">
    <property type="entry name" value="2oxo_dh_E1"/>
    <property type="match status" value="1"/>
</dbReference>
<dbReference type="GeneID" id="9688077"/>
<name>C1N3L8_MICPC</name>
<dbReference type="PANTHER" id="PTHR23152">
    <property type="entry name" value="2-OXOGLUTARATE DEHYDROGENASE"/>
    <property type="match status" value="1"/>
</dbReference>
<evidence type="ECO:0000256" key="3">
    <source>
        <dbReference type="ARBA" id="ARBA00004305"/>
    </source>
</evidence>
<keyword evidence="11" id="KW-0786">Thiamine pyrophosphate</keyword>
<keyword evidence="12" id="KW-0496">Mitochondrion</keyword>
<dbReference type="SMART" id="SM00861">
    <property type="entry name" value="Transket_pyr"/>
    <property type="match status" value="1"/>
</dbReference>
<dbReference type="eggNOG" id="KOG0450">
    <property type="taxonomic scope" value="Eukaryota"/>
</dbReference>
<sequence length="1067" mass="118962">MRRHIAARLASAGGDAIAVAARAIPHAAPVTSAPIAFSGAATRRFGALLGGSSPPSSRAPGASSILKRFLPSSSSPLHTSARHRAAAPPTPRATPNAQLQDEFLSGTSAAYVESMEDKFREDPNSVPASWASLLRQMDAGVTGAELSEIPGVAPSSQTIQESMRLLLMVRAFQVNGHAAAKLDPLGLDVRDVPVELDPALYGFTDADLDREFFLGSWRMKGFLSEDNPVQTLRQILTRLRETYCGTVGYEYMHIADRDQCNWLRERIEKAEKHEYSVERKKVLLDRLAWSDMFESFLSNKYTAAKRFGLEGCETLIPGFKEAIDKAAELGVESITIGMPHRGRLNVLANVVRKPLQTIFNEFKGGPKPAGNAAPGGSSYTGSGDVKYHLGTSYDRPTLRGGRMHLSLVANPSHLEAVNTVVIGKARAKQFYENDVERGKHMAVLLHGDGAFSGQGIVYETLDMSQLPEYTIGGTLHVVVNNQVAFTTDPKYSRSSPYCTDVAKGINIPVFHVNGDDVEAVARVMELAIEWRQQWKQDVVVDIVCYRKYGHNEIDEPMFTQPLMYKAIKKHPSAHQQYAEKLMGDGTLTPGDVKLVHDSVLKTLEESFEDSKDYVPKPRDWLASHWAGFKGPDQLSRIRETGVAMEKLKQIGIAATTIPETFTPHRVVKRVYDTRRKMIESGEGLDWAMAEALAFGTLLDEGNHVRLSGQDVERGTFSHRHALIHDQSTGERHVPLRNVYGEAKKKEFFTVSNSSLSEFGVLGFELGYSLENPNALVMWEAQFGDFANSAQIIIDQFISSGEAKWLRQTGLTLLLPHGYDGQGPEHSSCRVERYLQMSDEDPTKIPADMAFETRHQIQEHNWQICNVTTPANYFHLLRRQVHRDFRKPLIVVSPKNLLRHPKCVSPLSDFDDKEETQMEQGVRFKRLIMDKSATSRDKVNTPVENSAKRVVFCTGKVYYELDSEREALGREKDVKIVRIEQLCPFPWDLVGRELRRYPKAEVVWCQEEPMNMGAYSHVAPRFQTLFKDLKRPVDGLRYAGRAPAASTATGYGSVHSEEQVGLIKDALQ</sequence>
<gene>
    <name evidence="19" type="ORF">MICPUCDRAFT_35900</name>
</gene>
<comment type="catalytic activity">
    <reaction evidence="16">
        <text>N(6)-[(R)-lipoyl]-L-lysyl-[protein] + 2-oxoglutarate + H(+) = N(6)-[(R)-S(8)-succinyldihydrolipoyl]-L-lysyl-[protein] + CO2</text>
        <dbReference type="Rhea" id="RHEA:12188"/>
        <dbReference type="Rhea" id="RHEA-COMP:10474"/>
        <dbReference type="Rhea" id="RHEA-COMP:20092"/>
        <dbReference type="ChEBI" id="CHEBI:15378"/>
        <dbReference type="ChEBI" id="CHEBI:16526"/>
        <dbReference type="ChEBI" id="CHEBI:16810"/>
        <dbReference type="ChEBI" id="CHEBI:83099"/>
        <dbReference type="ChEBI" id="CHEBI:83120"/>
        <dbReference type="EC" id="1.2.4.2"/>
    </reaction>
</comment>
<keyword evidence="10" id="KW-0560">Oxidoreductase</keyword>
<comment type="similarity">
    <text evidence="4">Belongs to the alpha-ketoglutarate dehydrogenase family.</text>
</comment>
<dbReference type="GO" id="GO:0030976">
    <property type="term" value="F:thiamine pyrophosphate binding"/>
    <property type="evidence" value="ECO:0007669"/>
    <property type="project" value="InterPro"/>
</dbReference>
<evidence type="ECO:0000256" key="17">
    <source>
        <dbReference type="SAM" id="MobiDB-lite"/>
    </source>
</evidence>
<dbReference type="Pfam" id="PF16870">
    <property type="entry name" value="OxoGdeHyase_C"/>
    <property type="match status" value="1"/>
</dbReference>
<evidence type="ECO:0000256" key="1">
    <source>
        <dbReference type="ARBA" id="ARBA00001946"/>
    </source>
</evidence>
<dbReference type="STRING" id="564608.C1N3L8"/>
<keyword evidence="6" id="KW-0816">Tricarboxylic acid cycle</keyword>
<feature type="domain" description="Transketolase-like pyrimidine-binding" evidence="18">
    <location>
        <begin position="684"/>
        <end position="899"/>
    </location>
</feature>
<dbReference type="GO" id="GO:0045252">
    <property type="term" value="C:oxoglutarate dehydrogenase complex"/>
    <property type="evidence" value="ECO:0007669"/>
    <property type="project" value="TreeGrafter"/>
</dbReference>
<evidence type="ECO:0000256" key="6">
    <source>
        <dbReference type="ARBA" id="ARBA00022532"/>
    </source>
</evidence>
<dbReference type="RefSeq" id="XP_003062637.1">
    <property type="nucleotide sequence ID" value="XM_003062591.1"/>
</dbReference>
<evidence type="ECO:0000256" key="14">
    <source>
        <dbReference type="ARBA" id="ARBA00040267"/>
    </source>
</evidence>
<dbReference type="InterPro" id="IPR029061">
    <property type="entry name" value="THDP-binding"/>
</dbReference>
<dbReference type="NCBIfam" id="NF008907">
    <property type="entry name" value="PRK12270.1"/>
    <property type="match status" value="1"/>
</dbReference>
<accession>C1N3L8</accession>
<dbReference type="GO" id="GO:0006099">
    <property type="term" value="P:tricarboxylic acid cycle"/>
    <property type="evidence" value="ECO:0007669"/>
    <property type="project" value="UniProtKB-KW"/>
</dbReference>
<evidence type="ECO:0000256" key="13">
    <source>
        <dbReference type="ARBA" id="ARBA00037426"/>
    </source>
</evidence>
<keyword evidence="9" id="KW-0809">Transit peptide</keyword>
<comment type="function">
    <text evidence="13">The 2-oxoglutarate dehydrogenase complex catalyzes the overall conversion of 2-oxoglutarate to succinyl-CoA and CO(2). It contains multiple copies of three enzymatic components: 2-oxoglutarate dehydrogenase (E1), dihydrolipoamide succinyltransferase (E2) and lipoamide dehydrogenase (E3).</text>
</comment>
<dbReference type="InterPro" id="IPR011603">
    <property type="entry name" value="2oxoglutarate_DH_E1"/>
</dbReference>
<evidence type="ECO:0000256" key="16">
    <source>
        <dbReference type="ARBA" id="ARBA00051911"/>
    </source>
</evidence>
<evidence type="ECO:0000313" key="20">
    <source>
        <dbReference type="Proteomes" id="UP000001876"/>
    </source>
</evidence>
<dbReference type="Pfam" id="PF00676">
    <property type="entry name" value="E1_dh"/>
    <property type="match status" value="1"/>
</dbReference>
<evidence type="ECO:0000256" key="10">
    <source>
        <dbReference type="ARBA" id="ARBA00023002"/>
    </source>
</evidence>
<dbReference type="FunFam" id="3.40.50.12470:FF:000003">
    <property type="entry name" value="2-oxoglutarate dehydrogenase E1 component"/>
    <property type="match status" value="1"/>
</dbReference>
<evidence type="ECO:0000256" key="9">
    <source>
        <dbReference type="ARBA" id="ARBA00022946"/>
    </source>
</evidence>
<dbReference type="Gene3D" id="1.10.287.1150">
    <property type="entry name" value="TPP helical domain"/>
    <property type="match status" value="1"/>
</dbReference>
<evidence type="ECO:0000256" key="8">
    <source>
        <dbReference type="ARBA" id="ARBA00022842"/>
    </source>
</evidence>
<evidence type="ECO:0000259" key="18">
    <source>
        <dbReference type="SMART" id="SM00861"/>
    </source>
</evidence>
<evidence type="ECO:0000256" key="15">
    <source>
        <dbReference type="ARBA" id="ARBA00042984"/>
    </source>
</evidence>
<protein>
    <recommendedName>
        <fullName evidence="14">2-oxoglutarate dehydrogenase, mitochondrial</fullName>
        <ecNumber evidence="5">1.2.4.2</ecNumber>
    </recommendedName>
    <alternativeName>
        <fullName evidence="15">2-oxoglutarate dehydrogenase complex component E1</fullName>
    </alternativeName>
</protein>
<evidence type="ECO:0000256" key="12">
    <source>
        <dbReference type="ARBA" id="ARBA00023128"/>
    </source>
</evidence>
<keyword evidence="8" id="KW-0460">Magnesium</keyword>
<comment type="subcellular location">
    <subcellularLocation>
        <location evidence="3">Mitochondrion matrix</location>
    </subcellularLocation>
</comment>
<comment type="cofactor">
    <cofactor evidence="1">
        <name>Mg(2+)</name>
        <dbReference type="ChEBI" id="CHEBI:18420"/>
    </cofactor>
</comment>
<dbReference type="KEGG" id="mpp:MICPUCDRAFT_35900"/>
<dbReference type="Pfam" id="PF02779">
    <property type="entry name" value="Transket_pyr"/>
    <property type="match status" value="1"/>
</dbReference>
<proteinExistence type="inferred from homology"/>
<dbReference type="GO" id="GO:0004591">
    <property type="term" value="F:oxoglutarate dehydrogenase (succinyl-transferring) activity"/>
    <property type="evidence" value="ECO:0007669"/>
    <property type="project" value="UniProtKB-EC"/>
</dbReference>
<dbReference type="OrthoDB" id="413077at2759"/>
<dbReference type="InterPro" id="IPR005475">
    <property type="entry name" value="Transketolase-like_Pyr-bd"/>
</dbReference>
<reference evidence="19 20" key="1">
    <citation type="journal article" date="2009" name="Science">
        <title>Green evolution and dynamic adaptations revealed by genomes of the marine picoeukaryotes Micromonas.</title>
        <authorList>
            <person name="Worden A.Z."/>
            <person name="Lee J.H."/>
            <person name="Mock T."/>
            <person name="Rouze P."/>
            <person name="Simmons M.P."/>
            <person name="Aerts A.L."/>
            <person name="Allen A.E."/>
            <person name="Cuvelier M.L."/>
            <person name="Derelle E."/>
            <person name="Everett M.V."/>
            <person name="Foulon E."/>
            <person name="Grimwood J."/>
            <person name="Gundlach H."/>
            <person name="Henrissat B."/>
            <person name="Napoli C."/>
            <person name="McDonald S.M."/>
            <person name="Parker M.S."/>
            <person name="Rombauts S."/>
            <person name="Salamov A."/>
            <person name="Von Dassow P."/>
            <person name="Badger J.H."/>
            <person name="Coutinho P.M."/>
            <person name="Demir E."/>
            <person name="Dubchak I."/>
            <person name="Gentemann C."/>
            <person name="Eikrem W."/>
            <person name="Gready J.E."/>
            <person name="John U."/>
            <person name="Lanier W."/>
            <person name="Lindquist E.A."/>
            <person name="Lucas S."/>
            <person name="Mayer K.F."/>
            <person name="Moreau H."/>
            <person name="Not F."/>
            <person name="Otillar R."/>
            <person name="Panaud O."/>
            <person name="Pangilinan J."/>
            <person name="Paulsen I."/>
            <person name="Piegu B."/>
            <person name="Poliakov A."/>
            <person name="Robbens S."/>
            <person name="Schmutz J."/>
            <person name="Toulza E."/>
            <person name="Wyss T."/>
            <person name="Zelensky A."/>
            <person name="Zhou K."/>
            <person name="Armbrust E.V."/>
            <person name="Bhattacharya D."/>
            <person name="Goodenough U.W."/>
            <person name="Van de Peer Y."/>
            <person name="Grigoriev I.V."/>
        </authorList>
    </citation>
    <scope>NUCLEOTIDE SEQUENCE [LARGE SCALE GENOMIC DNA]</scope>
    <source>
        <strain evidence="19 20">CCMP1545</strain>
    </source>
</reference>
<dbReference type="AlphaFoldDB" id="C1N3L8"/>
<dbReference type="Gene3D" id="3.40.50.12470">
    <property type="match status" value="1"/>
</dbReference>
<comment type="cofactor">
    <cofactor evidence="2">
        <name>thiamine diphosphate</name>
        <dbReference type="ChEBI" id="CHEBI:58937"/>
    </cofactor>
</comment>
<dbReference type="OMA" id="RDSYCRT"/>
<dbReference type="NCBIfam" id="NF006914">
    <property type="entry name" value="PRK09404.1"/>
    <property type="match status" value="1"/>
</dbReference>
<keyword evidence="7" id="KW-0479">Metal-binding</keyword>
<evidence type="ECO:0000256" key="7">
    <source>
        <dbReference type="ARBA" id="ARBA00022723"/>
    </source>
</evidence>
<feature type="region of interest" description="Disordered" evidence="17">
    <location>
        <begin position="72"/>
        <end position="96"/>
    </location>
</feature>
<dbReference type="GO" id="GO:0005759">
    <property type="term" value="C:mitochondrial matrix"/>
    <property type="evidence" value="ECO:0007669"/>
    <property type="project" value="UniProtKB-SubCell"/>
</dbReference>
<dbReference type="InterPro" id="IPR032106">
    <property type="entry name" value="2-oxogl_dehyd_N"/>
</dbReference>
<dbReference type="CDD" id="cd02016">
    <property type="entry name" value="TPP_E1_OGDC_like"/>
    <property type="match status" value="1"/>
</dbReference>
<dbReference type="FunFam" id="1.10.287.1150:FF:000002">
    <property type="entry name" value="2-oxoglutarate dehydrogenase E1 component"/>
    <property type="match status" value="1"/>
</dbReference>
<dbReference type="FunFam" id="3.40.50.970:FF:000002">
    <property type="entry name" value="2-oxoglutarate dehydrogenase, E1 component"/>
    <property type="match status" value="1"/>
</dbReference>
<dbReference type="EMBL" id="GG663746">
    <property type="protein sequence ID" value="EEH53456.1"/>
    <property type="molecule type" value="Genomic_DNA"/>
</dbReference>
<dbReference type="InterPro" id="IPR001017">
    <property type="entry name" value="DH_E1"/>
</dbReference>
<evidence type="ECO:0000313" key="19">
    <source>
        <dbReference type="EMBL" id="EEH53456.1"/>
    </source>
</evidence>
<dbReference type="SUPFAM" id="SSF52518">
    <property type="entry name" value="Thiamin diphosphate-binding fold (THDP-binding)"/>
    <property type="match status" value="2"/>
</dbReference>
<dbReference type="Proteomes" id="UP000001876">
    <property type="component" value="Unassembled WGS sequence"/>
</dbReference>
<dbReference type="PIRSF" id="PIRSF000157">
    <property type="entry name" value="Oxoglu_dh_E1"/>
    <property type="match status" value="1"/>
</dbReference>
<dbReference type="EC" id="1.2.4.2" evidence="5"/>
<dbReference type="PANTHER" id="PTHR23152:SF4">
    <property type="entry name" value="2-OXOADIPATE DEHYDROGENASE COMPLEX COMPONENT E1"/>
    <property type="match status" value="1"/>
</dbReference>
<dbReference type="GO" id="GO:0046872">
    <property type="term" value="F:metal ion binding"/>
    <property type="evidence" value="ECO:0007669"/>
    <property type="project" value="UniProtKB-KW"/>
</dbReference>
<evidence type="ECO:0000256" key="4">
    <source>
        <dbReference type="ARBA" id="ARBA00006936"/>
    </source>
</evidence>
<evidence type="ECO:0000256" key="5">
    <source>
        <dbReference type="ARBA" id="ARBA00012280"/>
    </source>
</evidence>
<dbReference type="Pfam" id="PF16078">
    <property type="entry name" value="2-oxogl_dehyd_N"/>
    <property type="match status" value="1"/>
</dbReference>
<organism evidence="20">
    <name type="scientific">Micromonas pusilla (strain CCMP1545)</name>
    <name type="common">Picoplanktonic green alga</name>
    <dbReference type="NCBI Taxonomy" id="564608"/>
    <lineage>
        <taxon>Eukaryota</taxon>
        <taxon>Viridiplantae</taxon>
        <taxon>Chlorophyta</taxon>
        <taxon>Mamiellophyceae</taxon>
        <taxon>Mamiellales</taxon>
        <taxon>Mamiellaceae</taxon>
        <taxon>Micromonas</taxon>
    </lineage>
</organism>
<dbReference type="InterPro" id="IPR031717">
    <property type="entry name" value="ODO-1/KGD_C"/>
</dbReference>
<keyword evidence="20" id="KW-1185">Reference proteome</keyword>
<dbReference type="Gene3D" id="3.40.50.11610">
    <property type="entry name" value="Multifunctional 2-oxoglutarate metabolism enzyme, C-terminal domain"/>
    <property type="match status" value="1"/>
</dbReference>
<dbReference type="InterPro" id="IPR042179">
    <property type="entry name" value="KGD_C_sf"/>
</dbReference>
<evidence type="ECO:0000256" key="11">
    <source>
        <dbReference type="ARBA" id="ARBA00023052"/>
    </source>
</evidence>